<dbReference type="EMBL" id="JBDFRB010000002">
    <property type="protein sequence ID" value="MEN2743600.1"/>
    <property type="molecule type" value="Genomic_DNA"/>
</dbReference>
<evidence type="ECO:0008006" key="5">
    <source>
        <dbReference type="Google" id="ProtNLM"/>
    </source>
</evidence>
<dbReference type="RefSeq" id="WP_345883121.1">
    <property type="nucleotide sequence ID" value="NZ_JBDFRB010000002.1"/>
</dbReference>
<organism evidence="3 4">
    <name type="scientific">Sinomonas halotolerans</name>
    <dbReference type="NCBI Taxonomy" id="1644133"/>
    <lineage>
        <taxon>Bacteria</taxon>
        <taxon>Bacillati</taxon>
        <taxon>Actinomycetota</taxon>
        <taxon>Actinomycetes</taxon>
        <taxon>Micrococcales</taxon>
        <taxon>Micrococcaceae</taxon>
        <taxon>Sinomonas</taxon>
    </lineage>
</organism>
<evidence type="ECO:0000256" key="1">
    <source>
        <dbReference type="SAM" id="MobiDB-lite"/>
    </source>
</evidence>
<feature type="transmembrane region" description="Helical" evidence="2">
    <location>
        <begin position="48"/>
        <end position="69"/>
    </location>
</feature>
<dbReference type="Proteomes" id="UP001422074">
    <property type="component" value="Unassembled WGS sequence"/>
</dbReference>
<sequence length="163" mass="16404">MTQSTGAPGPSRAVGSPWLGLALRCSAAGALAAVVLAGSALLASGAAAALSVLFAAVLVIAFFAISLLAGHLVGRRNPSGAIGVFAVVYVAKIVGFAALLLWLGTPAWVDGPWFGASGIASVVVWQAVEVFSFGRLRLQIFDDPDHSDQSAPSAPTAQEGPHA</sequence>
<comment type="caution">
    <text evidence="3">The sequence shown here is derived from an EMBL/GenBank/DDBJ whole genome shotgun (WGS) entry which is preliminary data.</text>
</comment>
<evidence type="ECO:0000313" key="3">
    <source>
        <dbReference type="EMBL" id="MEN2743600.1"/>
    </source>
</evidence>
<gene>
    <name evidence="3" type="ORF">ABCQ75_03475</name>
</gene>
<name>A0ABU9WZI6_9MICC</name>
<feature type="transmembrane region" description="Helical" evidence="2">
    <location>
        <begin position="81"/>
        <end position="105"/>
    </location>
</feature>
<keyword evidence="2" id="KW-0812">Transmembrane</keyword>
<reference evidence="3 4" key="1">
    <citation type="submission" date="2024-05" db="EMBL/GenBank/DDBJ databases">
        <title>Sinomonas sp. nov., isolated from a waste landfill.</title>
        <authorList>
            <person name="Zhao Y."/>
        </authorList>
    </citation>
    <scope>NUCLEOTIDE SEQUENCE [LARGE SCALE GENOMIC DNA]</scope>
    <source>
        <strain evidence="3 4">CCTCC AB2014300</strain>
    </source>
</reference>
<protein>
    <recommendedName>
        <fullName evidence="5">ATP synthase protein I</fullName>
    </recommendedName>
</protein>
<feature type="region of interest" description="Disordered" evidence="1">
    <location>
        <begin position="144"/>
        <end position="163"/>
    </location>
</feature>
<keyword evidence="2" id="KW-0472">Membrane</keyword>
<proteinExistence type="predicted"/>
<keyword evidence="4" id="KW-1185">Reference proteome</keyword>
<evidence type="ECO:0000256" key="2">
    <source>
        <dbReference type="SAM" id="Phobius"/>
    </source>
</evidence>
<evidence type="ECO:0000313" key="4">
    <source>
        <dbReference type="Proteomes" id="UP001422074"/>
    </source>
</evidence>
<feature type="transmembrane region" description="Helical" evidence="2">
    <location>
        <begin position="21"/>
        <end position="42"/>
    </location>
</feature>
<accession>A0ABU9WZI6</accession>
<feature type="transmembrane region" description="Helical" evidence="2">
    <location>
        <begin position="111"/>
        <end position="131"/>
    </location>
</feature>
<keyword evidence="2" id="KW-1133">Transmembrane helix</keyword>